<evidence type="ECO:0000313" key="3">
    <source>
        <dbReference type="Proteomes" id="UP001431783"/>
    </source>
</evidence>
<dbReference type="Gene3D" id="3.30.710.10">
    <property type="entry name" value="Potassium Channel Kv1.1, Chain A"/>
    <property type="match status" value="1"/>
</dbReference>
<accession>A0AAW1V3U3</accession>
<evidence type="ECO:0000256" key="1">
    <source>
        <dbReference type="ARBA" id="ARBA00009993"/>
    </source>
</evidence>
<dbReference type="SUPFAM" id="SSF54695">
    <property type="entry name" value="POZ domain"/>
    <property type="match status" value="1"/>
</dbReference>
<keyword evidence="3" id="KW-1185">Reference proteome</keyword>
<protein>
    <recommendedName>
        <fullName evidence="4">SKP1 component POZ domain-containing protein</fullName>
    </recommendedName>
</protein>
<dbReference type="InterPro" id="IPR011333">
    <property type="entry name" value="SKP1/BTB/POZ_sf"/>
</dbReference>
<gene>
    <name evidence="2" type="ORF">WA026_000434</name>
</gene>
<name>A0AAW1V3U3_9CUCU</name>
<proteinExistence type="inferred from homology"/>
<dbReference type="AlphaFoldDB" id="A0AAW1V3U3"/>
<sequence>MSKMPELKLQCQHGEIVKVYYDVMKCSNLIKIMVHHSGPEVVLDISGLSASSVRKVIEWAEVHKYDPPEIQHGIVNPDGTCIITDFDVKFTLREFQSIGEILFACQYLQINRLSTIINYILKKQNEHLAKILSNGQKWNK</sequence>
<dbReference type="GO" id="GO:0006511">
    <property type="term" value="P:ubiquitin-dependent protein catabolic process"/>
    <property type="evidence" value="ECO:0007669"/>
    <property type="project" value="InterPro"/>
</dbReference>
<comment type="caution">
    <text evidence="2">The sequence shown here is derived from an EMBL/GenBank/DDBJ whole genome shotgun (WGS) entry which is preliminary data.</text>
</comment>
<comment type="similarity">
    <text evidence="1">Belongs to the SKP1 family.</text>
</comment>
<dbReference type="InterPro" id="IPR001232">
    <property type="entry name" value="SKP1-like"/>
</dbReference>
<evidence type="ECO:0000313" key="2">
    <source>
        <dbReference type="EMBL" id="KAK9888165.1"/>
    </source>
</evidence>
<dbReference type="Proteomes" id="UP001431783">
    <property type="component" value="Unassembled WGS sequence"/>
</dbReference>
<dbReference type="EMBL" id="JARQZJ010000121">
    <property type="protein sequence ID" value="KAK9888165.1"/>
    <property type="molecule type" value="Genomic_DNA"/>
</dbReference>
<organism evidence="2 3">
    <name type="scientific">Henosepilachna vigintioctopunctata</name>
    <dbReference type="NCBI Taxonomy" id="420089"/>
    <lineage>
        <taxon>Eukaryota</taxon>
        <taxon>Metazoa</taxon>
        <taxon>Ecdysozoa</taxon>
        <taxon>Arthropoda</taxon>
        <taxon>Hexapoda</taxon>
        <taxon>Insecta</taxon>
        <taxon>Pterygota</taxon>
        <taxon>Neoptera</taxon>
        <taxon>Endopterygota</taxon>
        <taxon>Coleoptera</taxon>
        <taxon>Polyphaga</taxon>
        <taxon>Cucujiformia</taxon>
        <taxon>Coccinelloidea</taxon>
        <taxon>Coccinellidae</taxon>
        <taxon>Epilachninae</taxon>
        <taxon>Epilachnini</taxon>
        <taxon>Henosepilachna</taxon>
    </lineage>
</organism>
<dbReference type="SMART" id="SM00512">
    <property type="entry name" value="Skp1"/>
    <property type="match status" value="1"/>
</dbReference>
<reference evidence="2 3" key="1">
    <citation type="submission" date="2023-03" db="EMBL/GenBank/DDBJ databases">
        <title>Genome insight into feeding habits of ladybird beetles.</title>
        <authorList>
            <person name="Li H.-S."/>
            <person name="Huang Y.-H."/>
            <person name="Pang H."/>
        </authorList>
    </citation>
    <scope>NUCLEOTIDE SEQUENCE [LARGE SCALE GENOMIC DNA]</scope>
    <source>
        <strain evidence="2">SYSU_2023b</strain>
        <tissue evidence="2">Whole body</tissue>
    </source>
</reference>
<evidence type="ECO:0008006" key="4">
    <source>
        <dbReference type="Google" id="ProtNLM"/>
    </source>
</evidence>